<dbReference type="EMBL" id="PDEA01000001">
    <property type="protein sequence ID" value="PEH88912.1"/>
    <property type="molecule type" value="Genomic_DNA"/>
</dbReference>
<dbReference type="GeneID" id="80800980"/>
<evidence type="ECO:0000313" key="4">
    <source>
        <dbReference type="EMBL" id="PEH88912.1"/>
    </source>
</evidence>
<name>A0A2A7UUH1_COMTR</name>
<comment type="caution">
    <text evidence="4">The sequence shown here is derived from an EMBL/GenBank/DDBJ whole genome shotgun (WGS) entry which is preliminary data.</text>
</comment>
<evidence type="ECO:0000256" key="1">
    <source>
        <dbReference type="ARBA" id="ARBA00022729"/>
    </source>
</evidence>
<dbReference type="PANTHER" id="PTHR35936:SF37">
    <property type="entry name" value="AMINO ACID ABC TRANSPORTER SUBSTRATE-BINDING PROTEIN"/>
    <property type="match status" value="1"/>
</dbReference>
<dbReference type="InterPro" id="IPR001638">
    <property type="entry name" value="Solute-binding_3/MltF_N"/>
</dbReference>
<proteinExistence type="predicted"/>
<dbReference type="Proteomes" id="UP000220246">
    <property type="component" value="Unassembled WGS sequence"/>
</dbReference>
<feature type="chain" id="PRO_5012834578" evidence="2">
    <location>
        <begin position="30"/>
        <end position="266"/>
    </location>
</feature>
<reference evidence="5" key="1">
    <citation type="submission" date="2017-09" db="EMBL/GenBank/DDBJ databases">
        <title>FDA dAtabase for Regulatory Grade micrObial Sequences (FDA-ARGOS): Supporting development and validation of Infectious Disease Dx tests.</title>
        <authorList>
            <person name="Minogue T."/>
            <person name="Wolcott M."/>
            <person name="Wasieloski L."/>
            <person name="Aguilar W."/>
            <person name="Moore D."/>
            <person name="Tallon L."/>
            <person name="Sadzewicz L."/>
            <person name="Ott S."/>
            <person name="Zhao X."/>
            <person name="Nagaraj S."/>
            <person name="Vavikolanu K."/>
            <person name="Aluvathingal J."/>
            <person name="Nadendla S."/>
            <person name="Sichtig H."/>
        </authorList>
    </citation>
    <scope>NUCLEOTIDE SEQUENCE [LARGE SCALE GENOMIC DNA]</scope>
    <source>
        <strain evidence="5">FDAARGOS_394</strain>
    </source>
</reference>
<gene>
    <name evidence="4" type="ORF">CRM82_10215</name>
</gene>
<accession>A0A2A7UUH1</accession>
<organism evidence="4 5">
    <name type="scientific">Comamonas terrigena</name>
    <dbReference type="NCBI Taxonomy" id="32013"/>
    <lineage>
        <taxon>Bacteria</taxon>
        <taxon>Pseudomonadati</taxon>
        <taxon>Pseudomonadota</taxon>
        <taxon>Betaproteobacteria</taxon>
        <taxon>Burkholderiales</taxon>
        <taxon>Comamonadaceae</taxon>
        <taxon>Comamonas</taxon>
    </lineage>
</organism>
<feature type="domain" description="Solute-binding protein family 3/N-terminal" evidence="3">
    <location>
        <begin position="40"/>
        <end position="260"/>
    </location>
</feature>
<keyword evidence="1 2" id="KW-0732">Signal</keyword>
<dbReference type="Pfam" id="PF00497">
    <property type="entry name" value="SBP_bac_3"/>
    <property type="match status" value="1"/>
</dbReference>
<sequence>MLHFLPRRTLLSSLAALGLSSLCGLTAQAATLADIQAHKVLNVGIQTDYPPYGYIDASMKPQGSDVATAELIAKQLGVKLNIVTVTSPARIPALQAGKVDLIISSMGKNPEREKVVDFTISYAPFFSGLYANKSLAIKQFGDLAGKTVSVTRGSLQDDALTKLAPAGAQIKRFEDDTATIASFVTGQSQVLAHSAAVAGLTMQRNPKLGAEYKLLLTDVPCFIGVAKGNTALLDQVNVILRTAKADGTLNAISEKYLGRPLGNLPE</sequence>
<protein>
    <submittedName>
        <fullName evidence="4">Amino acid ABC transporter substrate-binding protein</fullName>
    </submittedName>
</protein>
<feature type="signal peptide" evidence="2">
    <location>
        <begin position="1"/>
        <end position="29"/>
    </location>
</feature>
<dbReference type="AlphaFoldDB" id="A0A2A7UUH1"/>
<dbReference type="OrthoDB" id="5363083at2"/>
<keyword evidence="5" id="KW-1185">Reference proteome</keyword>
<evidence type="ECO:0000313" key="5">
    <source>
        <dbReference type="Proteomes" id="UP000220246"/>
    </source>
</evidence>
<dbReference type="SMART" id="SM00062">
    <property type="entry name" value="PBPb"/>
    <property type="match status" value="1"/>
</dbReference>
<evidence type="ECO:0000259" key="3">
    <source>
        <dbReference type="SMART" id="SM00062"/>
    </source>
</evidence>
<dbReference type="Gene3D" id="3.40.190.10">
    <property type="entry name" value="Periplasmic binding protein-like II"/>
    <property type="match status" value="2"/>
</dbReference>
<dbReference type="PANTHER" id="PTHR35936">
    <property type="entry name" value="MEMBRANE-BOUND LYTIC MUREIN TRANSGLYCOSYLASE F"/>
    <property type="match status" value="1"/>
</dbReference>
<evidence type="ECO:0000256" key="2">
    <source>
        <dbReference type="SAM" id="SignalP"/>
    </source>
</evidence>
<dbReference type="RefSeq" id="WP_066535531.1">
    <property type="nucleotide sequence ID" value="NZ_DALZSI010000007.1"/>
</dbReference>
<dbReference type="STRING" id="1219032.GCA_001515545_01662"/>
<dbReference type="SUPFAM" id="SSF53850">
    <property type="entry name" value="Periplasmic binding protein-like II"/>
    <property type="match status" value="1"/>
</dbReference>